<dbReference type="GO" id="GO:0003924">
    <property type="term" value="F:GTPase activity"/>
    <property type="evidence" value="ECO:0007669"/>
    <property type="project" value="UniProtKB-UniRule"/>
</dbReference>
<comment type="cofactor">
    <cofactor evidence="10">
        <name>Zn(2+)</name>
        <dbReference type="ChEBI" id="CHEBI:29105"/>
    </cofactor>
    <text evidence="10">Binds 1 zinc ion per subunit.</text>
</comment>
<dbReference type="InterPro" id="IPR010914">
    <property type="entry name" value="RsgA_GTPase_dom"/>
</dbReference>
<evidence type="ECO:0000259" key="11">
    <source>
        <dbReference type="PROSITE" id="PS50936"/>
    </source>
</evidence>
<dbReference type="Gene3D" id="1.10.40.50">
    <property type="entry name" value="Probable gtpase engc, domain 3"/>
    <property type="match status" value="1"/>
</dbReference>
<dbReference type="SUPFAM" id="SSF52540">
    <property type="entry name" value="P-loop containing nucleoside triphosphate hydrolases"/>
    <property type="match status" value="1"/>
</dbReference>
<evidence type="ECO:0000256" key="8">
    <source>
        <dbReference type="ARBA" id="ARBA00022884"/>
    </source>
</evidence>
<comment type="similarity">
    <text evidence="10">Belongs to the TRAFAC class YlqF/YawG GTPase family. RsgA subfamily.</text>
</comment>
<evidence type="ECO:0000256" key="5">
    <source>
        <dbReference type="ARBA" id="ARBA00022741"/>
    </source>
</evidence>
<dbReference type="Gene3D" id="2.40.50.140">
    <property type="entry name" value="Nucleic acid-binding proteins"/>
    <property type="match status" value="1"/>
</dbReference>
<feature type="binding site" evidence="10">
    <location>
        <position position="288"/>
    </location>
    <ligand>
        <name>Zn(2+)</name>
        <dbReference type="ChEBI" id="CHEBI:29105"/>
    </ligand>
</feature>
<keyword evidence="3 10" id="KW-0479">Metal-binding</keyword>
<dbReference type="EC" id="3.6.1.-" evidence="10"/>
<dbReference type="Pfam" id="PF16745">
    <property type="entry name" value="RsgA_N"/>
    <property type="match status" value="1"/>
</dbReference>
<keyword evidence="1 10" id="KW-0963">Cytoplasm</keyword>
<dbReference type="CDD" id="cd04466">
    <property type="entry name" value="S1_YloQ_GTPase"/>
    <property type="match status" value="1"/>
</dbReference>
<dbReference type="GO" id="GO:0005525">
    <property type="term" value="F:GTP binding"/>
    <property type="evidence" value="ECO:0007669"/>
    <property type="project" value="UniProtKB-UniRule"/>
</dbReference>
<dbReference type="Pfam" id="PF03193">
    <property type="entry name" value="RsgA_GTPase"/>
    <property type="match status" value="1"/>
</dbReference>
<dbReference type="OrthoDB" id="9809485at2"/>
<evidence type="ECO:0000256" key="7">
    <source>
        <dbReference type="ARBA" id="ARBA00022833"/>
    </source>
</evidence>
<keyword evidence="4 10" id="KW-0699">rRNA-binding</keyword>
<feature type="binding site" evidence="10">
    <location>
        <begin position="139"/>
        <end position="142"/>
    </location>
    <ligand>
        <name>GTP</name>
        <dbReference type="ChEBI" id="CHEBI:37565"/>
    </ligand>
</feature>
<reference evidence="13 14" key="1">
    <citation type="submission" date="2017-10" db="EMBL/GenBank/DDBJ databases">
        <title>Draft genome of Longimonas halophila.</title>
        <authorList>
            <person name="Goh K.M."/>
            <person name="Shamsir M.S."/>
            <person name="Lim S.W."/>
        </authorList>
    </citation>
    <scope>NUCLEOTIDE SEQUENCE [LARGE SCALE GENOMIC DNA]</scope>
    <source>
        <strain evidence="13 14">KCTC 42399</strain>
    </source>
</reference>
<dbReference type="GO" id="GO:0019843">
    <property type="term" value="F:rRNA binding"/>
    <property type="evidence" value="ECO:0007669"/>
    <property type="project" value="UniProtKB-KW"/>
</dbReference>
<dbReference type="SUPFAM" id="SSF50249">
    <property type="entry name" value="Nucleic acid-binding proteins"/>
    <property type="match status" value="1"/>
</dbReference>
<comment type="function">
    <text evidence="10">One of several proteins that assist in the late maturation steps of the functional core of the 30S ribosomal subunit. Helps release RbfA from mature subunits. May play a role in the assembly of ribosomal proteins into the subunit. Circularly permuted GTPase that catalyzes slow GTP hydrolysis, GTPase activity is stimulated by the 30S ribosomal subunit.</text>
</comment>
<dbReference type="NCBIfam" id="TIGR00157">
    <property type="entry name" value="ribosome small subunit-dependent GTPase A"/>
    <property type="match status" value="1"/>
</dbReference>
<dbReference type="InterPro" id="IPR012340">
    <property type="entry name" value="NA-bd_OB-fold"/>
</dbReference>
<dbReference type="AlphaFoldDB" id="A0A2H3NKT2"/>
<dbReference type="PANTHER" id="PTHR32120">
    <property type="entry name" value="SMALL RIBOSOMAL SUBUNIT BIOGENESIS GTPASE RSGA"/>
    <property type="match status" value="1"/>
</dbReference>
<proteinExistence type="inferred from homology"/>
<dbReference type="CDD" id="cd01854">
    <property type="entry name" value="YjeQ_EngC"/>
    <property type="match status" value="1"/>
</dbReference>
<evidence type="ECO:0000256" key="1">
    <source>
        <dbReference type="ARBA" id="ARBA00022490"/>
    </source>
</evidence>
<evidence type="ECO:0000256" key="4">
    <source>
        <dbReference type="ARBA" id="ARBA00022730"/>
    </source>
</evidence>
<keyword evidence="7 10" id="KW-0862">Zinc</keyword>
<feature type="domain" description="EngC GTPase" evidence="11">
    <location>
        <begin position="99"/>
        <end position="249"/>
    </location>
</feature>
<evidence type="ECO:0000313" key="14">
    <source>
        <dbReference type="Proteomes" id="UP000221024"/>
    </source>
</evidence>
<protein>
    <recommendedName>
        <fullName evidence="10">Small ribosomal subunit biogenesis GTPase RsgA</fullName>
        <ecNumber evidence="10">3.6.1.-</ecNumber>
    </recommendedName>
</protein>
<keyword evidence="2 10" id="KW-0690">Ribosome biogenesis</keyword>
<dbReference type="InterPro" id="IPR004881">
    <property type="entry name" value="Ribosome_biogen_GTPase_RsgA"/>
</dbReference>
<comment type="subcellular location">
    <subcellularLocation>
        <location evidence="10">Cytoplasm</location>
    </subcellularLocation>
</comment>
<feature type="domain" description="CP-type G" evidence="12">
    <location>
        <begin position="90"/>
        <end position="251"/>
    </location>
</feature>
<name>A0A2H3NKT2_9BACT</name>
<dbReference type="Proteomes" id="UP000221024">
    <property type="component" value="Unassembled WGS sequence"/>
</dbReference>
<evidence type="ECO:0000256" key="10">
    <source>
        <dbReference type="HAMAP-Rule" id="MF_01820"/>
    </source>
</evidence>
<feature type="binding site" evidence="10">
    <location>
        <position position="280"/>
    </location>
    <ligand>
        <name>Zn(2+)</name>
        <dbReference type="ChEBI" id="CHEBI:29105"/>
    </ligand>
</feature>
<dbReference type="GO" id="GO:0046872">
    <property type="term" value="F:metal ion binding"/>
    <property type="evidence" value="ECO:0007669"/>
    <property type="project" value="UniProtKB-KW"/>
</dbReference>
<keyword evidence="9 10" id="KW-0342">GTP-binding</keyword>
<dbReference type="PROSITE" id="PS50936">
    <property type="entry name" value="ENGC_GTPASE"/>
    <property type="match status" value="1"/>
</dbReference>
<feature type="binding site" evidence="10">
    <location>
        <position position="282"/>
    </location>
    <ligand>
        <name>Zn(2+)</name>
        <dbReference type="ChEBI" id="CHEBI:29105"/>
    </ligand>
</feature>
<sequence length="323" mass="35596">MSDAPAYEGRVLRSTGSWYEVQVADAPEEVPTVVPSRIRGKFRLNETDVTNPVAVGDRVTIDYNPDDETGMIVDIHERRNRLSRRAAGRRVEQEHVMVANIDRAWAVQAVQQPPLNPAFVDRFLVMAEMHQIPAGLVINKIDLADAEQQAQVDDVAARYRAIDYPVYCTSATEDDGVAAWHDALRDQVNVVAGPSGAGKSSLINAIAPDLELQTKTISEQTKKGRHTTTFATLHPLPDGGHIVDTPGVREFGILDLHPADLCHFFVEFVPYIDGCKFDDCTHDHEPGCAVKDAVDEGAIHPARYESYLSILYSLQDGMEGVGR</sequence>
<gene>
    <name evidence="10 13" type="primary">rsgA</name>
    <name evidence="13" type="ORF">CRI93_09700</name>
</gene>
<dbReference type="GO" id="GO:0042274">
    <property type="term" value="P:ribosomal small subunit biogenesis"/>
    <property type="evidence" value="ECO:0007669"/>
    <property type="project" value="UniProtKB-UniRule"/>
</dbReference>
<evidence type="ECO:0000256" key="3">
    <source>
        <dbReference type="ARBA" id="ARBA00022723"/>
    </source>
</evidence>
<organism evidence="13 14">
    <name type="scientific">Longimonas halophila</name>
    <dbReference type="NCBI Taxonomy" id="1469170"/>
    <lineage>
        <taxon>Bacteria</taxon>
        <taxon>Pseudomonadati</taxon>
        <taxon>Rhodothermota</taxon>
        <taxon>Rhodothermia</taxon>
        <taxon>Rhodothermales</taxon>
        <taxon>Salisaetaceae</taxon>
        <taxon>Longimonas</taxon>
    </lineage>
</organism>
<evidence type="ECO:0000256" key="9">
    <source>
        <dbReference type="ARBA" id="ARBA00023134"/>
    </source>
</evidence>
<feature type="binding site" evidence="10">
    <location>
        <begin position="193"/>
        <end position="201"/>
    </location>
    <ligand>
        <name>GTP</name>
        <dbReference type="ChEBI" id="CHEBI:37565"/>
    </ligand>
</feature>
<keyword evidence="14" id="KW-1185">Reference proteome</keyword>
<evidence type="ECO:0000256" key="2">
    <source>
        <dbReference type="ARBA" id="ARBA00022517"/>
    </source>
</evidence>
<dbReference type="EMBL" id="PDEP01000008">
    <property type="protein sequence ID" value="PEN06544.1"/>
    <property type="molecule type" value="Genomic_DNA"/>
</dbReference>
<comment type="caution">
    <text evidence="13">The sequence shown here is derived from an EMBL/GenBank/DDBJ whole genome shotgun (WGS) entry which is preliminary data.</text>
</comment>
<dbReference type="InterPro" id="IPR030378">
    <property type="entry name" value="G_CP_dom"/>
</dbReference>
<evidence type="ECO:0000259" key="12">
    <source>
        <dbReference type="PROSITE" id="PS51721"/>
    </source>
</evidence>
<evidence type="ECO:0000256" key="6">
    <source>
        <dbReference type="ARBA" id="ARBA00022801"/>
    </source>
</evidence>
<keyword evidence="6 10" id="KW-0378">Hydrolase</keyword>
<keyword evidence="8 10" id="KW-0694">RNA-binding</keyword>
<dbReference type="HAMAP" id="MF_01820">
    <property type="entry name" value="GTPase_RsgA"/>
    <property type="match status" value="1"/>
</dbReference>
<dbReference type="Gene3D" id="3.40.50.300">
    <property type="entry name" value="P-loop containing nucleotide triphosphate hydrolases"/>
    <property type="match status" value="1"/>
</dbReference>
<feature type="binding site" evidence="10">
    <location>
        <position position="275"/>
    </location>
    <ligand>
        <name>Zn(2+)</name>
        <dbReference type="ChEBI" id="CHEBI:29105"/>
    </ligand>
</feature>
<dbReference type="GO" id="GO:0005737">
    <property type="term" value="C:cytoplasm"/>
    <property type="evidence" value="ECO:0007669"/>
    <property type="project" value="UniProtKB-SubCell"/>
</dbReference>
<dbReference type="InterPro" id="IPR031944">
    <property type="entry name" value="RsgA_N"/>
</dbReference>
<dbReference type="PANTHER" id="PTHR32120:SF11">
    <property type="entry name" value="SMALL RIBOSOMAL SUBUNIT BIOGENESIS GTPASE RSGA 1, MITOCHONDRIAL-RELATED"/>
    <property type="match status" value="1"/>
</dbReference>
<dbReference type="RefSeq" id="WP_098062437.1">
    <property type="nucleotide sequence ID" value="NZ_PDEP01000008.1"/>
</dbReference>
<dbReference type="InterPro" id="IPR027417">
    <property type="entry name" value="P-loop_NTPase"/>
</dbReference>
<evidence type="ECO:0000313" key="13">
    <source>
        <dbReference type="EMBL" id="PEN06544.1"/>
    </source>
</evidence>
<dbReference type="PROSITE" id="PS51721">
    <property type="entry name" value="G_CP"/>
    <property type="match status" value="1"/>
</dbReference>
<comment type="subunit">
    <text evidence="10">Monomer. Associates with 30S ribosomal subunit, binds 16S rRNA.</text>
</comment>
<keyword evidence="5 10" id="KW-0547">Nucleotide-binding</keyword>
<accession>A0A2H3NKT2</accession>